<gene>
    <name evidence="5" type="ORF">GGQ61_001370</name>
</gene>
<dbReference type="GO" id="GO:0008483">
    <property type="term" value="F:transaminase activity"/>
    <property type="evidence" value="ECO:0007669"/>
    <property type="project" value="TreeGrafter"/>
</dbReference>
<evidence type="ECO:0000313" key="6">
    <source>
        <dbReference type="Proteomes" id="UP000530564"/>
    </source>
</evidence>
<dbReference type="InterPro" id="IPR020026">
    <property type="entry name" value="PseC"/>
</dbReference>
<dbReference type="PANTHER" id="PTHR30244:SF34">
    <property type="entry name" value="DTDP-4-AMINO-4,6-DIDEOXYGALACTOSE TRANSAMINASE"/>
    <property type="match status" value="1"/>
</dbReference>
<dbReference type="SUPFAM" id="SSF53383">
    <property type="entry name" value="PLP-dependent transferases"/>
    <property type="match status" value="1"/>
</dbReference>
<dbReference type="GO" id="GO:0030170">
    <property type="term" value="F:pyridoxal phosphate binding"/>
    <property type="evidence" value="ECO:0007669"/>
    <property type="project" value="TreeGrafter"/>
</dbReference>
<accession>A0A839ZZ41</accession>
<evidence type="ECO:0000256" key="1">
    <source>
        <dbReference type="ARBA" id="ARBA00037999"/>
    </source>
</evidence>
<keyword evidence="6" id="KW-1185">Reference proteome</keyword>
<comment type="caution">
    <text evidence="5">The sequence shown here is derived from an EMBL/GenBank/DDBJ whole genome shotgun (WGS) entry which is preliminary data.</text>
</comment>
<dbReference type="EMBL" id="JACIDK010000002">
    <property type="protein sequence ID" value="MBB3890653.1"/>
    <property type="molecule type" value="Genomic_DNA"/>
</dbReference>
<dbReference type="AlphaFoldDB" id="A0A839ZZ41"/>
<dbReference type="CDD" id="cd00616">
    <property type="entry name" value="AHBA_syn"/>
    <property type="match status" value="1"/>
</dbReference>
<dbReference type="GO" id="GO:0000271">
    <property type="term" value="P:polysaccharide biosynthetic process"/>
    <property type="evidence" value="ECO:0007669"/>
    <property type="project" value="TreeGrafter"/>
</dbReference>
<dbReference type="InterPro" id="IPR015424">
    <property type="entry name" value="PyrdxlP-dep_Trfase"/>
</dbReference>
<sequence>MLPYGRQTIEEDDIAAVAQALRGDFLTTGPTVEAFETAFAQKVGAQHAVACSNGTAALHLAMLALEVQEGEVVIAPSITFLATANCARFVGAEVVFADVDPQTGLMTPATLAEAMTRLEGRRLRAVLPVHLRGDTAELPALEALAKTAGAVLVEDAPHALGSTLKFGNSAEQVGDCAHSAMATFSFHPVKTIATGEGGMVTTNDSRLAERLRRLRSHGMIRPAGGDPWWYEMPEIGFNYRLPDILCALGISQLGKLDAFAARRRILAARYEAALKPLAPLVVQATRPDWSDPVLHLMVALIDFEAVGRSRREVVEALRERGVGTQVHYIPVHTQPYYRERYGERELPGANAWYERCLSLPLYPGMADEDVDRVAAALADVLGL</sequence>
<feature type="modified residue" description="N6-(pyridoxal phosphate)lysine" evidence="3">
    <location>
        <position position="190"/>
    </location>
</feature>
<keyword evidence="3 4" id="KW-0663">Pyridoxal phosphate</keyword>
<dbReference type="NCBIfam" id="TIGR03588">
    <property type="entry name" value="PseC"/>
    <property type="match status" value="1"/>
</dbReference>
<dbReference type="PIRSF" id="PIRSF000390">
    <property type="entry name" value="PLP_StrS"/>
    <property type="match status" value="1"/>
</dbReference>
<dbReference type="Gene3D" id="3.90.1150.10">
    <property type="entry name" value="Aspartate Aminotransferase, domain 1"/>
    <property type="match status" value="1"/>
</dbReference>
<evidence type="ECO:0000256" key="4">
    <source>
        <dbReference type="RuleBase" id="RU004508"/>
    </source>
</evidence>
<feature type="active site" description="Proton acceptor" evidence="2">
    <location>
        <position position="190"/>
    </location>
</feature>
<evidence type="ECO:0000313" key="5">
    <source>
        <dbReference type="EMBL" id="MBB3890653.1"/>
    </source>
</evidence>
<dbReference type="InterPro" id="IPR000653">
    <property type="entry name" value="DegT/StrS_aminotransferase"/>
</dbReference>
<organism evidence="5 6">
    <name type="scientific">Phenylobacterium haematophilum</name>
    <dbReference type="NCBI Taxonomy" id="98513"/>
    <lineage>
        <taxon>Bacteria</taxon>
        <taxon>Pseudomonadati</taxon>
        <taxon>Pseudomonadota</taxon>
        <taxon>Alphaproteobacteria</taxon>
        <taxon>Caulobacterales</taxon>
        <taxon>Caulobacteraceae</taxon>
        <taxon>Phenylobacterium</taxon>
    </lineage>
</organism>
<evidence type="ECO:0000256" key="2">
    <source>
        <dbReference type="PIRSR" id="PIRSR000390-1"/>
    </source>
</evidence>
<comment type="similarity">
    <text evidence="1 4">Belongs to the DegT/DnrJ/EryC1 family.</text>
</comment>
<reference evidence="5 6" key="1">
    <citation type="submission" date="2020-08" db="EMBL/GenBank/DDBJ databases">
        <title>Genomic Encyclopedia of Type Strains, Phase IV (KMG-IV): sequencing the most valuable type-strain genomes for metagenomic binning, comparative biology and taxonomic classification.</title>
        <authorList>
            <person name="Goeker M."/>
        </authorList>
    </citation>
    <scope>NUCLEOTIDE SEQUENCE [LARGE SCALE GENOMIC DNA]</scope>
    <source>
        <strain evidence="5 6">DSM 21793</strain>
    </source>
</reference>
<dbReference type="InterPro" id="IPR015421">
    <property type="entry name" value="PyrdxlP-dep_Trfase_major"/>
</dbReference>
<dbReference type="RefSeq" id="WP_183770964.1">
    <property type="nucleotide sequence ID" value="NZ_JACIDK010000002.1"/>
</dbReference>
<dbReference type="InterPro" id="IPR015422">
    <property type="entry name" value="PyrdxlP-dep_Trfase_small"/>
</dbReference>
<name>A0A839ZZ41_9CAUL</name>
<proteinExistence type="inferred from homology"/>
<dbReference type="Gene3D" id="3.40.640.10">
    <property type="entry name" value="Type I PLP-dependent aspartate aminotransferase-like (Major domain)"/>
    <property type="match status" value="1"/>
</dbReference>
<dbReference type="PANTHER" id="PTHR30244">
    <property type="entry name" value="TRANSAMINASE"/>
    <property type="match status" value="1"/>
</dbReference>
<evidence type="ECO:0000256" key="3">
    <source>
        <dbReference type="PIRSR" id="PIRSR000390-2"/>
    </source>
</evidence>
<protein>
    <submittedName>
        <fullName evidence="5">UDP-4-amino-4, 6-dideoxy-N-acetyl-beta-L-altrosamine transaminase</fullName>
    </submittedName>
</protein>
<dbReference type="Pfam" id="PF01041">
    <property type="entry name" value="DegT_DnrJ_EryC1"/>
    <property type="match status" value="1"/>
</dbReference>
<dbReference type="Proteomes" id="UP000530564">
    <property type="component" value="Unassembled WGS sequence"/>
</dbReference>